<reference evidence="1 2" key="1">
    <citation type="submission" date="2014-04" db="EMBL/GenBank/DDBJ databases">
        <authorList>
            <consortium name="DOE Joint Genome Institute"/>
            <person name="Kuo A."/>
            <person name="Ruytinx J."/>
            <person name="Rineau F."/>
            <person name="Colpaert J."/>
            <person name="Kohler A."/>
            <person name="Nagy L.G."/>
            <person name="Floudas D."/>
            <person name="Copeland A."/>
            <person name="Barry K.W."/>
            <person name="Cichocki N."/>
            <person name="Veneault-Fourrey C."/>
            <person name="LaButti K."/>
            <person name="Lindquist E.A."/>
            <person name="Lipzen A."/>
            <person name="Lundell T."/>
            <person name="Morin E."/>
            <person name="Murat C."/>
            <person name="Sun H."/>
            <person name="Tunlid A."/>
            <person name="Henrissat B."/>
            <person name="Grigoriev I.V."/>
            <person name="Hibbett D.S."/>
            <person name="Martin F."/>
            <person name="Nordberg H.P."/>
            <person name="Cantor M.N."/>
            <person name="Hua S.X."/>
        </authorList>
    </citation>
    <scope>NUCLEOTIDE SEQUENCE [LARGE SCALE GENOMIC DNA]</scope>
    <source>
        <strain evidence="1 2">UH-Slu-Lm8-n1</strain>
    </source>
</reference>
<accession>A0A0C9ZRB7</accession>
<keyword evidence="2" id="KW-1185">Reference proteome</keyword>
<feature type="non-terminal residue" evidence="1">
    <location>
        <position position="1"/>
    </location>
</feature>
<dbReference type="HOGENOM" id="CLU_018552_1_3_1"/>
<organism evidence="1 2">
    <name type="scientific">Suillus luteus UH-Slu-Lm8-n1</name>
    <dbReference type="NCBI Taxonomy" id="930992"/>
    <lineage>
        <taxon>Eukaryota</taxon>
        <taxon>Fungi</taxon>
        <taxon>Dikarya</taxon>
        <taxon>Basidiomycota</taxon>
        <taxon>Agaricomycotina</taxon>
        <taxon>Agaricomycetes</taxon>
        <taxon>Agaricomycetidae</taxon>
        <taxon>Boletales</taxon>
        <taxon>Suillineae</taxon>
        <taxon>Suillaceae</taxon>
        <taxon>Suillus</taxon>
    </lineage>
</organism>
<dbReference type="Proteomes" id="UP000054485">
    <property type="component" value="Unassembled WGS sequence"/>
</dbReference>
<protein>
    <submittedName>
        <fullName evidence="1">Uncharacterized protein</fullName>
    </submittedName>
</protein>
<dbReference type="InParanoid" id="A0A0C9ZRB7"/>
<evidence type="ECO:0000313" key="2">
    <source>
        <dbReference type="Proteomes" id="UP000054485"/>
    </source>
</evidence>
<proteinExistence type="predicted"/>
<dbReference type="EMBL" id="KN835308">
    <property type="protein sequence ID" value="KIK40290.1"/>
    <property type="molecule type" value="Genomic_DNA"/>
</dbReference>
<gene>
    <name evidence="1" type="ORF">CY34DRAFT_87633</name>
</gene>
<name>A0A0C9ZRB7_9AGAM</name>
<dbReference type="OrthoDB" id="2408877at2759"/>
<dbReference type="AlphaFoldDB" id="A0A0C9ZRB7"/>
<reference evidence="2" key="2">
    <citation type="submission" date="2015-01" db="EMBL/GenBank/DDBJ databases">
        <title>Evolutionary Origins and Diversification of the Mycorrhizal Mutualists.</title>
        <authorList>
            <consortium name="DOE Joint Genome Institute"/>
            <consortium name="Mycorrhizal Genomics Consortium"/>
            <person name="Kohler A."/>
            <person name="Kuo A."/>
            <person name="Nagy L.G."/>
            <person name="Floudas D."/>
            <person name="Copeland A."/>
            <person name="Barry K.W."/>
            <person name="Cichocki N."/>
            <person name="Veneault-Fourrey C."/>
            <person name="LaButti K."/>
            <person name="Lindquist E.A."/>
            <person name="Lipzen A."/>
            <person name="Lundell T."/>
            <person name="Morin E."/>
            <person name="Murat C."/>
            <person name="Riley R."/>
            <person name="Ohm R."/>
            <person name="Sun H."/>
            <person name="Tunlid A."/>
            <person name="Henrissat B."/>
            <person name="Grigoriev I.V."/>
            <person name="Hibbett D.S."/>
            <person name="Martin F."/>
        </authorList>
    </citation>
    <scope>NUCLEOTIDE SEQUENCE [LARGE SCALE GENOMIC DNA]</scope>
    <source>
        <strain evidence="2">UH-Slu-Lm8-n1</strain>
    </source>
</reference>
<evidence type="ECO:0000313" key="1">
    <source>
        <dbReference type="EMBL" id="KIK40290.1"/>
    </source>
</evidence>
<sequence>PQLHLLEKWALEKPDKFHHKLHVNPPVFVEIVNKIINHPIFYNNSHNPQLPGPVQLTIFLNSISHYRNAATTEDITDWAGVLVRTVYNCHCCVMVAILQHLDDVIHFDPLDHNDQNKCERVKDWG</sequence>